<keyword evidence="2" id="KW-0808">Transferase</keyword>
<evidence type="ECO:0000313" key="5">
    <source>
        <dbReference type="Proteomes" id="UP000030103"/>
    </source>
</evidence>
<dbReference type="AlphaFoldDB" id="A0A0A2ED52"/>
<dbReference type="OrthoDB" id="3416605at2"/>
<dbReference type="PANTHER" id="PTHR48043">
    <property type="entry name" value="EG:EG0003.4 PROTEIN-RELATED"/>
    <property type="match status" value="1"/>
</dbReference>
<dbReference type="Proteomes" id="UP000030103">
    <property type="component" value="Unassembled WGS sequence"/>
</dbReference>
<organism evidence="4 5">
    <name type="scientific">Porphyromonas macacae</name>
    <dbReference type="NCBI Taxonomy" id="28115"/>
    <lineage>
        <taxon>Bacteria</taxon>
        <taxon>Pseudomonadati</taxon>
        <taxon>Bacteroidota</taxon>
        <taxon>Bacteroidia</taxon>
        <taxon>Bacteroidales</taxon>
        <taxon>Porphyromonadaceae</taxon>
        <taxon>Porphyromonas</taxon>
    </lineage>
</organism>
<dbReference type="GO" id="GO:0016757">
    <property type="term" value="F:glycosyltransferase activity"/>
    <property type="evidence" value="ECO:0007669"/>
    <property type="project" value="UniProtKB-KW"/>
</dbReference>
<evidence type="ECO:0000256" key="2">
    <source>
        <dbReference type="ARBA" id="ARBA00022679"/>
    </source>
</evidence>
<keyword evidence="1" id="KW-0328">Glycosyltransferase</keyword>
<dbReference type="InterPro" id="IPR050271">
    <property type="entry name" value="UDP-glycosyltransferase"/>
</dbReference>
<name>A0A0A2ED52_9PORP</name>
<dbReference type="PANTHER" id="PTHR48043:SF145">
    <property type="entry name" value="FI06409P-RELATED"/>
    <property type="match status" value="1"/>
</dbReference>
<proteinExistence type="predicted"/>
<dbReference type="RefSeq" id="WP_036873684.1">
    <property type="nucleotide sequence ID" value="NZ_JRFA01000014.1"/>
</dbReference>
<evidence type="ECO:0000313" key="4">
    <source>
        <dbReference type="EMBL" id="KGN74349.1"/>
    </source>
</evidence>
<reference evidence="4 5" key="1">
    <citation type="submission" date="2014-09" db="EMBL/GenBank/DDBJ databases">
        <title>Draft Genome Sequence of Porphyromonas macacae COT-192_OH2859.</title>
        <authorList>
            <person name="Wallis C."/>
            <person name="Deusch O."/>
            <person name="O'Flynn C."/>
            <person name="Davis I."/>
            <person name="Horsfall A."/>
            <person name="Kirkwood N."/>
            <person name="Harris S."/>
            <person name="Eisen J.A."/>
            <person name="Coil D.A."/>
            <person name="Darling A.E."/>
            <person name="Jospin G."/>
            <person name="Alexiev A."/>
        </authorList>
    </citation>
    <scope>NUCLEOTIDE SEQUENCE [LARGE SCALE GENOMIC DNA]</scope>
    <source>
        <strain evidence="5">COT-192 OH2859</strain>
    </source>
</reference>
<comment type="caution">
    <text evidence="4">The sequence shown here is derived from an EMBL/GenBank/DDBJ whole genome shotgun (WGS) entry which is preliminary data.</text>
</comment>
<protein>
    <recommendedName>
        <fullName evidence="3">Erythromycin biosynthesis protein CIII-like C-terminal domain-containing protein</fullName>
    </recommendedName>
</protein>
<keyword evidence="5" id="KW-1185">Reference proteome</keyword>
<sequence>MRKNITIAIATIFQNGGDATRALEIAKIIREYKPENCDLRIVFLTRGSLYEEKVIHSGFELYRATPQLEGIRYQDDFETKFGELIGNEALAYDILQGEIKAYKEIDPDLIIYGFWPIGSIARRLAIPNVKSIAFLPLPLTEVFLTESLTFPDELSLSRLPVKFQRWIMNCIPHSLKKKNPALKHSLIRKAAERSGWSGSPLINVFEMLKSDLFLINDLPIFYQTERYDSNVIFTGPVYAQEKQEEIKDNEILKILDNTNTRKKFFCTLGTSGNKQELLEIVKMFNSPWGMKCSGIILSPPSICPLEESRGLLNNENIYVTDKFVPAKAISKRVDLVICHGGQGTLQTAITSAIPLIGVATQPEQKINLEHLEAFGSAIRIPMRKWNCKTLEKKIQKVLKHYPRYKQNAEILCRQYNETNAKKIIGEQIWKEIEVTRK</sequence>
<accession>A0A0A2ED52</accession>
<dbReference type="STRING" id="28115.HQ47_04645"/>
<gene>
    <name evidence="4" type="ORF">HQ47_04645</name>
</gene>
<dbReference type="Pfam" id="PF06722">
    <property type="entry name" value="EryCIII-like_C"/>
    <property type="match status" value="1"/>
</dbReference>
<feature type="domain" description="Erythromycin biosynthesis protein CIII-like C-terminal" evidence="3">
    <location>
        <begin position="322"/>
        <end position="410"/>
    </location>
</feature>
<evidence type="ECO:0000259" key="3">
    <source>
        <dbReference type="Pfam" id="PF06722"/>
    </source>
</evidence>
<dbReference type="Gene3D" id="3.40.50.2000">
    <property type="entry name" value="Glycogen Phosphorylase B"/>
    <property type="match status" value="2"/>
</dbReference>
<evidence type="ECO:0000256" key="1">
    <source>
        <dbReference type="ARBA" id="ARBA00022676"/>
    </source>
</evidence>
<dbReference type="InterPro" id="IPR010610">
    <property type="entry name" value="EryCIII-like_C"/>
</dbReference>
<dbReference type="SUPFAM" id="SSF53756">
    <property type="entry name" value="UDP-Glycosyltransferase/glycogen phosphorylase"/>
    <property type="match status" value="1"/>
</dbReference>
<dbReference type="EMBL" id="JRFA01000014">
    <property type="protein sequence ID" value="KGN74349.1"/>
    <property type="molecule type" value="Genomic_DNA"/>
</dbReference>